<dbReference type="SMART" id="SM00091">
    <property type="entry name" value="PAS"/>
    <property type="match status" value="1"/>
</dbReference>
<evidence type="ECO:0000313" key="3">
    <source>
        <dbReference type="Proteomes" id="UP000294562"/>
    </source>
</evidence>
<dbReference type="InterPro" id="IPR000014">
    <property type="entry name" value="PAS"/>
</dbReference>
<dbReference type="Pfam" id="PF13188">
    <property type="entry name" value="PAS_8"/>
    <property type="match status" value="1"/>
</dbReference>
<protein>
    <submittedName>
        <fullName evidence="2">PAS domain-containing protein</fullName>
    </submittedName>
</protein>
<dbReference type="RefSeq" id="WP_133343854.1">
    <property type="nucleotide sequence ID" value="NZ_SMZO01000046.1"/>
</dbReference>
<dbReference type="InterPro" id="IPR035965">
    <property type="entry name" value="PAS-like_dom_sf"/>
</dbReference>
<proteinExistence type="predicted"/>
<evidence type="ECO:0000313" key="2">
    <source>
        <dbReference type="EMBL" id="TDL85331.1"/>
    </source>
</evidence>
<reference evidence="2 3" key="1">
    <citation type="submission" date="2019-03" db="EMBL/GenBank/DDBJ databases">
        <title>Rhodobacteraceae bacterium SM1902, a new member of the family Rhodobacteraceae isolated from Yantai.</title>
        <authorList>
            <person name="Sun Y."/>
        </authorList>
    </citation>
    <scope>NUCLEOTIDE SEQUENCE [LARGE SCALE GENOMIC DNA]</scope>
    <source>
        <strain evidence="2 3">SM1902</strain>
    </source>
</reference>
<dbReference type="AlphaFoldDB" id="A0A4R6ALX9"/>
<feature type="domain" description="PAS" evidence="1">
    <location>
        <begin position="187"/>
        <end position="229"/>
    </location>
</feature>
<comment type="caution">
    <text evidence="2">The sequence shown here is derived from an EMBL/GenBank/DDBJ whole genome shotgun (WGS) entry which is preliminary data.</text>
</comment>
<dbReference type="EMBL" id="SMZO01000046">
    <property type="protein sequence ID" value="TDL85331.1"/>
    <property type="molecule type" value="Genomic_DNA"/>
</dbReference>
<dbReference type="OrthoDB" id="7849914at2"/>
<dbReference type="PROSITE" id="PS50112">
    <property type="entry name" value="PAS"/>
    <property type="match status" value="1"/>
</dbReference>
<keyword evidence="3" id="KW-1185">Reference proteome</keyword>
<dbReference type="CDD" id="cd00130">
    <property type="entry name" value="PAS"/>
    <property type="match status" value="1"/>
</dbReference>
<accession>A0A4R6ALX9</accession>
<dbReference type="Gene3D" id="3.30.450.20">
    <property type="entry name" value="PAS domain"/>
    <property type="match status" value="1"/>
</dbReference>
<gene>
    <name evidence="2" type="ORF">E2L05_15905</name>
</gene>
<organism evidence="2 3">
    <name type="scientific">Meridianimarinicoccus aquatilis</name>
    <dbReference type="NCBI Taxonomy" id="2552766"/>
    <lineage>
        <taxon>Bacteria</taxon>
        <taxon>Pseudomonadati</taxon>
        <taxon>Pseudomonadota</taxon>
        <taxon>Alphaproteobacteria</taxon>
        <taxon>Rhodobacterales</taxon>
        <taxon>Paracoccaceae</taxon>
        <taxon>Meridianimarinicoccus</taxon>
    </lineage>
</organism>
<dbReference type="Proteomes" id="UP000294562">
    <property type="component" value="Unassembled WGS sequence"/>
</dbReference>
<name>A0A4R6ALX9_9RHOB</name>
<sequence>MAKPYVAPGEPDAKVVAGLAQDLAQGRSDTVGKYFAAHGASAPQIVWTPSLEDPRHPVLRSFLRACGETDSVLPVTWLDSDAFSVLRDWAMIVEPGETEGDYIYRYYGSKIAEVYQFDMTGRSVSEFGGYISGFFAALYKAVELRRQPVMSAHEPPKQVFVRAWRRIIQPLVDEGGNFACFAVINIPDNELRAGLDVLPDAVMVVSADGNVCFANRAACVLFGQARSPLGSVSLQEFAGLELALPDAPEKLILEGRPRHLRRLTARGKLLLPVALTIAATYYRDQPFFIISARRDEA</sequence>
<dbReference type="SUPFAM" id="SSF55785">
    <property type="entry name" value="PYP-like sensor domain (PAS domain)"/>
    <property type="match status" value="1"/>
</dbReference>
<evidence type="ECO:0000259" key="1">
    <source>
        <dbReference type="PROSITE" id="PS50112"/>
    </source>
</evidence>